<keyword evidence="3" id="KW-0106">Calcium</keyword>
<dbReference type="Pfam" id="PF13499">
    <property type="entry name" value="EF-hand_7"/>
    <property type="match status" value="1"/>
</dbReference>
<dbReference type="OrthoDB" id="191686at2759"/>
<reference evidence="4" key="3">
    <citation type="submission" date="2025-09" db="UniProtKB">
        <authorList>
            <consortium name="Ensembl"/>
        </authorList>
    </citation>
    <scope>IDENTIFICATION</scope>
</reference>
<evidence type="ECO:0000313" key="5">
    <source>
        <dbReference type="Proteomes" id="UP000694405"/>
    </source>
</evidence>
<keyword evidence="1" id="KW-0479">Metal-binding</keyword>
<dbReference type="Gene3D" id="1.10.238.10">
    <property type="entry name" value="EF-hand"/>
    <property type="match status" value="2"/>
</dbReference>
<reference evidence="4" key="2">
    <citation type="submission" date="2025-08" db="UniProtKB">
        <authorList>
            <consortium name="Ensembl"/>
        </authorList>
    </citation>
    <scope>IDENTIFICATION</scope>
</reference>
<dbReference type="InterPro" id="IPR018247">
    <property type="entry name" value="EF_Hand_1_Ca_BS"/>
</dbReference>
<proteinExistence type="predicted"/>
<dbReference type="InterPro" id="IPR011992">
    <property type="entry name" value="EF-hand-dom_pair"/>
</dbReference>
<dbReference type="AlphaFoldDB" id="A0A8V5GP89"/>
<dbReference type="PANTHER" id="PTHR23055">
    <property type="entry name" value="CALCIUM BINDING PROTEINS"/>
    <property type="match status" value="1"/>
</dbReference>
<organism evidence="4 5">
    <name type="scientific">Melopsittacus undulatus</name>
    <name type="common">Budgerigar</name>
    <name type="synonym">Psittacus undulatus</name>
    <dbReference type="NCBI Taxonomy" id="13146"/>
    <lineage>
        <taxon>Eukaryota</taxon>
        <taxon>Metazoa</taxon>
        <taxon>Chordata</taxon>
        <taxon>Craniata</taxon>
        <taxon>Vertebrata</taxon>
        <taxon>Euteleostomi</taxon>
        <taxon>Archelosauria</taxon>
        <taxon>Archosauria</taxon>
        <taxon>Dinosauria</taxon>
        <taxon>Saurischia</taxon>
        <taxon>Theropoda</taxon>
        <taxon>Coelurosauria</taxon>
        <taxon>Aves</taxon>
        <taxon>Neognathae</taxon>
        <taxon>Neoaves</taxon>
        <taxon>Telluraves</taxon>
        <taxon>Australaves</taxon>
        <taxon>Psittaciformes</taxon>
        <taxon>Psittaculidae</taxon>
        <taxon>Melopsittacus</taxon>
    </lineage>
</organism>
<evidence type="ECO:0000256" key="3">
    <source>
        <dbReference type="ARBA" id="ARBA00022837"/>
    </source>
</evidence>
<accession>A0A8V5GP89</accession>
<dbReference type="GO" id="GO:0005509">
    <property type="term" value="F:calcium ion binding"/>
    <property type="evidence" value="ECO:0007669"/>
    <property type="project" value="InterPro"/>
</dbReference>
<dbReference type="FunFam" id="1.10.238.10:FF:000083">
    <property type="entry name" value="guanylyl cyclase-activating protein 1"/>
    <property type="match status" value="1"/>
</dbReference>
<sequence>MGSGRSRSLSPELLSELQASTPFTEAQLREWHNRFLQQQPDGRVRHRDFLRLYRHFLPGSEVAAYAAHVFRSLDSDGDGSLDFREFVLAMNLTAPGRAKVKLRWAFALFDVDRDGEVSKGEVLEIVTAVFQLIPPKERESLPEDENTPEKRAEKLWAHFNKGENDKLAEAEFIDGVLDNDDIMRLIQYEPKK</sequence>
<dbReference type="InterPro" id="IPR002048">
    <property type="entry name" value="EF_hand_dom"/>
</dbReference>
<protein>
    <submittedName>
        <fullName evidence="4">Uncharacterized protein</fullName>
    </submittedName>
</protein>
<dbReference type="SMART" id="SM00054">
    <property type="entry name" value="EFh"/>
    <property type="match status" value="2"/>
</dbReference>
<reference evidence="4" key="1">
    <citation type="submission" date="2020-03" db="EMBL/GenBank/DDBJ databases">
        <title>Melopsittacus undulatus (budgerigar) genome, bMelUnd1, maternal haplotype with Z.</title>
        <authorList>
            <person name="Gedman G."/>
            <person name="Mountcastle J."/>
            <person name="Haase B."/>
            <person name="Formenti G."/>
            <person name="Wright T."/>
            <person name="Apodaca J."/>
            <person name="Pelan S."/>
            <person name="Chow W."/>
            <person name="Rhie A."/>
            <person name="Howe K."/>
            <person name="Fedrigo O."/>
            <person name="Jarvis E.D."/>
        </authorList>
    </citation>
    <scope>NUCLEOTIDE SEQUENCE [LARGE SCALE GENOMIC DNA]</scope>
</reference>
<dbReference type="GeneID" id="117437781"/>
<dbReference type="PRINTS" id="PR00450">
    <property type="entry name" value="RECOVERIN"/>
</dbReference>
<evidence type="ECO:0000313" key="4">
    <source>
        <dbReference type="Ensembl" id="ENSMUNP00000028224.1"/>
    </source>
</evidence>
<dbReference type="Pfam" id="PF13202">
    <property type="entry name" value="EF-hand_5"/>
    <property type="match status" value="1"/>
</dbReference>
<dbReference type="PROSITE" id="PS00018">
    <property type="entry name" value="EF_HAND_1"/>
    <property type="match status" value="2"/>
</dbReference>
<dbReference type="PANTHER" id="PTHR23055:SF166">
    <property type="entry name" value="VISININ"/>
    <property type="match status" value="1"/>
</dbReference>
<dbReference type="InterPro" id="IPR028846">
    <property type="entry name" value="Recoverin"/>
</dbReference>
<dbReference type="RefSeq" id="XP_033928305.1">
    <property type="nucleotide sequence ID" value="XM_034072414.1"/>
</dbReference>
<dbReference type="CDD" id="cd00051">
    <property type="entry name" value="EFh"/>
    <property type="match status" value="1"/>
</dbReference>
<keyword evidence="5" id="KW-1185">Reference proteome</keyword>
<evidence type="ECO:0000256" key="1">
    <source>
        <dbReference type="ARBA" id="ARBA00022723"/>
    </source>
</evidence>
<keyword evidence="2" id="KW-0677">Repeat</keyword>
<dbReference type="PROSITE" id="PS50222">
    <property type="entry name" value="EF_HAND_2"/>
    <property type="match status" value="2"/>
</dbReference>
<dbReference type="Proteomes" id="UP000694405">
    <property type="component" value="Chromosome 27"/>
</dbReference>
<dbReference type="SUPFAM" id="SSF47473">
    <property type="entry name" value="EF-hand"/>
    <property type="match status" value="1"/>
</dbReference>
<gene>
    <name evidence="4" type="primary">LOC117437781</name>
</gene>
<dbReference type="Ensembl" id="ENSMUNT00000026486.1">
    <property type="protein sequence ID" value="ENSMUNP00000028224.1"/>
    <property type="gene ID" value="ENSMUNG00000021585.1"/>
</dbReference>
<evidence type="ECO:0000256" key="2">
    <source>
        <dbReference type="ARBA" id="ARBA00022737"/>
    </source>
</evidence>
<name>A0A8V5GP89_MELUD</name>